<keyword evidence="2" id="KW-1185">Reference proteome</keyword>
<organism evidence="2">
    <name type="scientific">Harpegnathos saltator</name>
    <name type="common">Jerdon's jumping ant</name>
    <dbReference type="NCBI Taxonomy" id="610380"/>
    <lineage>
        <taxon>Eukaryota</taxon>
        <taxon>Metazoa</taxon>
        <taxon>Ecdysozoa</taxon>
        <taxon>Arthropoda</taxon>
        <taxon>Hexapoda</taxon>
        <taxon>Insecta</taxon>
        <taxon>Pterygota</taxon>
        <taxon>Neoptera</taxon>
        <taxon>Endopterygota</taxon>
        <taxon>Hymenoptera</taxon>
        <taxon>Apocrita</taxon>
        <taxon>Aculeata</taxon>
        <taxon>Formicoidea</taxon>
        <taxon>Formicidae</taxon>
        <taxon>Ponerinae</taxon>
        <taxon>Ponerini</taxon>
        <taxon>Harpegnathos</taxon>
    </lineage>
</organism>
<feature type="non-terminal residue" evidence="1">
    <location>
        <position position="1"/>
    </location>
</feature>
<accession>E2C7X1</accession>
<evidence type="ECO:0000313" key="2">
    <source>
        <dbReference type="Proteomes" id="UP000008237"/>
    </source>
</evidence>
<protein>
    <submittedName>
        <fullName evidence="1">Uncharacterized protein</fullName>
    </submittedName>
</protein>
<dbReference type="AlphaFoldDB" id="E2C7X1"/>
<name>E2C7X1_HARSA</name>
<sequence length="54" mass="6312">QKRVGRRLRQCKKNHKGIGGKNKLTAKMIDKLTPYYGLAIRRNFDSVERLRDAI</sequence>
<proteinExistence type="predicted"/>
<dbReference type="Proteomes" id="UP000008237">
    <property type="component" value="Unassembled WGS sequence"/>
</dbReference>
<feature type="non-terminal residue" evidence="1">
    <location>
        <position position="54"/>
    </location>
</feature>
<gene>
    <name evidence="1" type="ORF">EAI_14060</name>
</gene>
<evidence type="ECO:0000313" key="1">
    <source>
        <dbReference type="EMBL" id="EFN75941.1"/>
    </source>
</evidence>
<dbReference type="EMBL" id="GL453503">
    <property type="protein sequence ID" value="EFN75941.1"/>
    <property type="molecule type" value="Genomic_DNA"/>
</dbReference>
<reference evidence="1 2" key="1">
    <citation type="journal article" date="2010" name="Science">
        <title>Genomic comparison of the ants Camponotus floridanus and Harpegnathos saltator.</title>
        <authorList>
            <person name="Bonasio R."/>
            <person name="Zhang G."/>
            <person name="Ye C."/>
            <person name="Mutti N.S."/>
            <person name="Fang X."/>
            <person name="Qin N."/>
            <person name="Donahue G."/>
            <person name="Yang P."/>
            <person name="Li Q."/>
            <person name="Li C."/>
            <person name="Zhang P."/>
            <person name="Huang Z."/>
            <person name="Berger S.L."/>
            <person name="Reinberg D."/>
            <person name="Wang J."/>
            <person name="Liebig J."/>
        </authorList>
    </citation>
    <scope>NUCLEOTIDE SEQUENCE [LARGE SCALE GENOMIC DNA]</scope>
    <source>
        <strain evidence="1 2">R22 G/1</strain>
    </source>
</reference>
<dbReference type="InParanoid" id="E2C7X1"/>
<dbReference type="OMA" id="HNECLPE"/>